<evidence type="ECO:0000256" key="1">
    <source>
        <dbReference type="ARBA" id="ARBA00012528"/>
    </source>
</evidence>
<dbReference type="InterPro" id="IPR029787">
    <property type="entry name" value="Nucleotide_cyclase"/>
</dbReference>
<dbReference type="SUPFAM" id="SSF55073">
    <property type="entry name" value="Nucleotide cyclase"/>
    <property type="match status" value="1"/>
</dbReference>
<feature type="domain" description="GGDEF" evidence="2">
    <location>
        <begin position="223"/>
        <end position="345"/>
    </location>
</feature>
<accession>A0ABX6N6X1</accession>
<organism evidence="3 4">
    <name type="scientific">Limnobacter profundi</name>
    <dbReference type="NCBI Taxonomy" id="2732163"/>
    <lineage>
        <taxon>Bacteria</taxon>
        <taxon>Pseudomonadati</taxon>
        <taxon>Pseudomonadota</taxon>
        <taxon>Betaproteobacteria</taxon>
        <taxon>Burkholderiales</taxon>
        <taxon>Burkholderiaceae</taxon>
        <taxon>Limnobacter</taxon>
    </lineage>
</organism>
<dbReference type="Pfam" id="PF00990">
    <property type="entry name" value="GGDEF"/>
    <property type="match status" value="1"/>
</dbReference>
<dbReference type="PANTHER" id="PTHR45138">
    <property type="entry name" value="REGULATORY COMPONENTS OF SENSORY TRANSDUCTION SYSTEM"/>
    <property type="match status" value="1"/>
</dbReference>
<sequence>MALCVILAAVAVFNYGKVHQIQGDLAKRRLLEVSLQDLIVQSTALHHLGNQHAYETKLGLETRGYSSPQELLNQLAARLAVIETINTHSGLTESAASLREHLIAMDQQLEKFGKPDPQRIEFWLIELGIFNTTLKKHAQSADEKVNALQRNNLILTLIVLVHSVSFVSLTLWRQSNLRKRFAVELLHLSNQARSDPLTGLLNRRGWQDLSSAYLRKMQRENQRQGSVAIIDIDYFKQYNDTYGHEAGDMRLREFAETLRTNFRPGDLIARVGGEEFAVLLPNCTADDTQRIVDRIRLNGNCKVGFSAGICDITHADSIDRTMAQADHALYQAKNKGRNRSCLGQVSG</sequence>
<gene>
    <name evidence="3" type="ORF">HKT17_10825</name>
</gene>
<dbReference type="PANTHER" id="PTHR45138:SF24">
    <property type="entry name" value="DIGUANYLATE CYCLASE DGCC-RELATED"/>
    <property type="match status" value="1"/>
</dbReference>
<dbReference type="Proteomes" id="UP000501130">
    <property type="component" value="Chromosome"/>
</dbReference>
<evidence type="ECO:0000259" key="2">
    <source>
        <dbReference type="PROSITE" id="PS50887"/>
    </source>
</evidence>
<evidence type="ECO:0000313" key="3">
    <source>
        <dbReference type="EMBL" id="QJR30164.1"/>
    </source>
</evidence>
<protein>
    <recommendedName>
        <fullName evidence="1">diguanylate cyclase</fullName>
        <ecNumber evidence="1">2.7.7.65</ecNumber>
    </recommendedName>
</protein>
<dbReference type="PROSITE" id="PS50887">
    <property type="entry name" value="GGDEF"/>
    <property type="match status" value="1"/>
</dbReference>
<dbReference type="InterPro" id="IPR000160">
    <property type="entry name" value="GGDEF_dom"/>
</dbReference>
<dbReference type="EMBL" id="CP053084">
    <property type="protein sequence ID" value="QJR30164.1"/>
    <property type="molecule type" value="Genomic_DNA"/>
</dbReference>
<dbReference type="InterPro" id="IPR050469">
    <property type="entry name" value="Diguanylate_Cyclase"/>
</dbReference>
<dbReference type="EC" id="2.7.7.65" evidence="1"/>
<dbReference type="NCBIfam" id="TIGR00254">
    <property type="entry name" value="GGDEF"/>
    <property type="match status" value="1"/>
</dbReference>
<dbReference type="CDD" id="cd01949">
    <property type="entry name" value="GGDEF"/>
    <property type="match status" value="1"/>
</dbReference>
<dbReference type="SMART" id="SM00267">
    <property type="entry name" value="GGDEF"/>
    <property type="match status" value="1"/>
</dbReference>
<evidence type="ECO:0000313" key="4">
    <source>
        <dbReference type="Proteomes" id="UP000501130"/>
    </source>
</evidence>
<dbReference type="InterPro" id="IPR043128">
    <property type="entry name" value="Rev_trsase/Diguanyl_cyclase"/>
</dbReference>
<proteinExistence type="predicted"/>
<keyword evidence="4" id="KW-1185">Reference proteome</keyword>
<reference evidence="3 4" key="1">
    <citation type="submission" date="2020-05" db="EMBL/GenBank/DDBJ databases">
        <title>Compete genome of Limnobacter sp. SAORIC-580.</title>
        <authorList>
            <person name="Song J."/>
            <person name="Cho J.-C."/>
        </authorList>
    </citation>
    <scope>NUCLEOTIDE SEQUENCE [LARGE SCALE GENOMIC DNA]</scope>
    <source>
        <strain evidence="3 4">SAORIC-580</strain>
    </source>
</reference>
<dbReference type="Gene3D" id="3.30.70.270">
    <property type="match status" value="1"/>
</dbReference>
<name>A0ABX6N6X1_9BURK</name>
<dbReference type="RefSeq" id="WP_171100034.1">
    <property type="nucleotide sequence ID" value="NZ_CP053084.1"/>
</dbReference>